<feature type="domain" description="EthD" evidence="2">
    <location>
        <begin position="25"/>
        <end position="120"/>
    </location>
</feature>
<keyword evidence="4" id="KW-1185">Reference proteome</keyword>
<sequence length="144" mass="15542">MSGNKSTAAPSFNDVWRVTVTGKKKEGLSEKEFARRYALHGKLAGPLVVKYNGISYRLHQIRGSHADELREKLGPELSSQLAVGDIDGVSTLVFPTAKDLAGFISDPEYGAKLVPDASEFGEVTSIQFSVGDELVVVDDGKFVL</sequence>
<dbReference type="KEGG" id="tatv:25784803"/>
<dbReference type="EMBL" id="ABDG02000029">
    <property type="protein sequence ID" value="EHK39396.1"/>
    <property type="molecule type" value="Genomic_DNA"/>
</dbReference>
<dbReference type="HOGENOM" id="CLU_115019_0_2_1"/>
<dbReference type="GO" id="GO:0016491">
    <property type="term" value="F:oxidoreductase activity"/>
    <property type="evidence" value="ECO:0007669"/>
    <property type="project" value="InterPro"/>
</dbReference>
<gene>
    <name evidence="3" type="ORF">TRIATDRAFT_48045</name>
</gene>
<evidence type="ECO:0000256" key="1">
    <source>
        <dbReference type="ARBA" id="ARBA00005986"/>
    </source>
</evidence>
<reference evidence="3 4" key="1">
    <citation type="journal article" date="2011" name="Genome Biol.">
        <title>Comparative genome sequence analysis underscores mycoparasitism as the ancestral life style of Trichoderma.</title>
        <authorList>
            <person name="Kubicek C.P."/>
            <person name="Herrera-Estrella A."/>
            <person name="Seidl-Seiboth V."/>
            <person name="Martinez D.A."/>
            <person name="Druzhinina I.S."/>
            <person name="Thon M."/>
            <person name="Zeilinger S."/>
            <person name="Casas-Flores S."/>
            <person name="Horwitz B.A."/>
            <person name="Mukherjee P.K."/>
            <person name="Mukherjee M."/>
            <person name="Kredics L."/>
            <person name="Alcaraz L.D."/>
            <person name="Aerts A."/>
            <person name="Antal Z."/>
            <person name="Atanasova L."/>
            <person name="Cervantes-Badillo M.G."/>
            <person name="Challacombe J."/>
            <person name="Chertkov O."/>
            <person name="McCluskey K."/>
            <person name="Coulpier F."/>
            <person name="Deshpande N."/>
            <person name="von Doehren H."/>
            <person name="Ebbole D.J."/>
            <person name="Esquivel-Naranjo E.U."/>
            <person name="Fekete E."/>
            <person name="Flipphi M."/>
            <person name="Glaser F."/>
            <person name="Gomez-Rodriguez E.Y."/>
            <person name="Gruber S."/>
            <person name="Han C."/>
            <person name="Henrissat B."/>
            <person name="Hermosa R."/>
            <person name="Hernandez-Onate M."/>
            <person name="Karaffa L."/>
            <person name="Kosti I."/>
            <person name="Le Crom S."/>
            <person name="Lindquist E."/>
            <person name="Lucas S."/>
            <person name="Luebeck M."/>
            <person name="Luebeck P.S."/>
            <person name="Margeot A."/>
            <person name="Metz B."/>
            <person name="Misra M."/>
            <person name="Nevalainen H."/>
            <person name="Omann M."/>
            <person name="Packer N."/>
            <person name="Perrone G."/>
            <person name="Uresti-Rivera E.E."/>
            <person name="Salamov A."/>
            <person name="Schmoll M."/>
            <person name="Seiboth B."/>
            <person name="Shapiro H."/>
            <person name="Sukno S."/>
            <person name="Tamayo-Ramos J.A."/>
            <person name="Tisch D."/>
            <person name="Wiest A."/>
            <person name="Wilkinson H.H."/>
            <person name="Zhang M."/>
            <person name="Coutinho P.M."/>
            <person name="Kenerley C.M."/>
            <person name="Monte E."/>
            <person name="Baker S.E."/>
            <person name="Grigoriev I.V."/>
        </authorList>
    </citation>
    <scope>NUCLEOTIDE SEQUENCE [LARGE SCALE GENOMIC DNA]</scope>
    <source>
        <strain evidence="4">ATCC 20476 / IMI 206040</strain>
    </source>
</reference>
<dbReference type="AlphaFoldDB" id="G9PC14"/>
<protein>
    <recommendedName>
        <fullName evidence="2">EthD domain-containing protein</fullName>
    </recommendedName>
</protein>
<dbReference type="SUPFAM" id="SSF54909">
    <property type="entry name" value="Dimeric alpha+beta barrel"/>
    <property type="match status" value="1"/>
</dbReference>
<comment type="similarity">
    <text evidence="1">Belongs to the tpcK family.</text>
</comment>
<evidence type="ECO:0000313" key="3">
    <source>
        <dbReference type="EMBL" id="EHK39396.1"/>
    </source>
</evidence>
<dbReference type="OMA" id="HNCISYS"/>
<dbReference type="OrthoDB" id="3454835at2759"/>
<dbReference type="STRING" id="452589.G9PC14"/>
<dbReference type="Gene3D" id="3.30.70.100">
    <property type="match status" value="1"/>
</dbReference>
<dbReference type="Pfam" id="PF07110">
    <property type="entry name" value="EthD"/>
    <property type="match status" value="1"/>
</dbReference>
<dbReference type="GeneID" id="25784803"/>
<evidence type="ECO:0000313" key="4">
    <source>
        <dbReference type="Proteomes" id="UP000005426"/>
    </source>
</evidence>
<dbReference type="eggNOG" id="ENOG502STMR">
    <property type="taxonomic scope" value="Eukaryota"/>
</dbReference>
<dbReference type="Proteomes" id="UP000005426">
    <property type="component" value="Unassembled WGS sequence"/>
</dbReference>
<comment type="caution">
    <text evidence="3">The sequence shown here is derived from an EMBL/GenBank/DDBJ whole genome shotgun (WGS) entry which is preliminary data.</text>
</comment>
<dbReference type="InterPro" id="IPR011008">
    <property type="entry name" value="Dimeric_a/b-barrel"/>
</dbReference>
<accession>G9PC14</accession>
<name>G9PC14_HYPAI</name>
<proteinExistence type="inferred from homology"/>
<evidence type="ECO:0000259" key="2">
    <source>
        <dbReference type="Pfam" id="PF07110"/>
    </source>
</evidence>
<organism evidence="3 4">
    <name type="scientific">Hypocrea atroviridis (strain ATCC 20476 / IMI 206040)</name>
    <name type="common">Trichoderma atroviride</name>
    <dbReference type="NCBI Taxonomy" id="452589"/>
    <lineage>
        <taxon>Eukaryota</taxon>
        <taxon>Fungi</taxon>
        <taxon>Dikarya</taxon>
        <taxon>Ascomycota</taxon>
        <taxon>Pezizomycotina</taxon>
        <taxon>Sordariomycetes</taxon>
        <taxon>Hypocreomycetidae</taxon>
        <taxon>Hypocreales</taxon>
        <taxon>Hypocreaceae</taxon>
        <taxon>Trichoderma</taxon>
    </lineage>
</organism>
<dbReference type="InterPro" id="IPR009799">
    <property type="entry name" value="EthD_dom"/>
</dbReference>